<name>A0A068VDP8_COFCA</name>
<dbReference type="EMBL" id="HG739407">
    <property type="protein sequence ID" value="CDP18970.1"/>
    <property type="molecule type" value="Genomic_DNA"/>
</dbReference>
<keyword evidence="6" id="KW-1185">Reference proteome</keyword>
<dbReference type="InParanoid" id="A0A068VDP8"/>
<dbReference type="STRING" id="49390.A0A068VDP8"/>
<feature type="compositionally biased region" description="Basic and acidic residues" evidence="3">
    <location>
        <begin position="1"/>
        <end position="18"/>
    </location>
</feature>
<feature type="coiled-coil region" evidence="2">
    <location>
        <begin position="188"/>
        <end position="215"/>
    </location>
</feature>
<dbReference type="PANTHER" id="PTHR31631">
    <property type="entry name" value="PROTEIN NETWORKED 2D"/>
    <property type="match status" value="1"/>
</dbReference>
<organism evidence="5 6">
    <name type="scientific">Coffea canephora</name>
    <name type="common">Robusta coffee</name>
    <dbReference type="NCBI Taxonomy" id="49390"/>
    <lineage>
        <taxon>Eukaryota</taxon>
        <taxon>Viridiplantae</taxon>
        <taxon>Streptophyta</taxon>
        <taxon>Embryophyta</taxon>
        <taxon>Tracheophyta</taxon>
        <taxon>Spermatophyta</taxon>
        <taxon>Magnoliopsida</taxon>
        <taxon>eudicotyledons</taxon>
        <taxon>Gunneridae</taxon>
        <taxon>Pentapetalae</taxon>
        <taxon>asterids</taxon>
        <taxon>lamiids</taxon>
        <taxon>Gentianales</taxon>
        <taxon>Rubiaceae</taxon>
        <taxon>Ixoroideae</taxon>
        <taxon>Gardenieae complex</taxon>
        <taxon>Bertiereae - Coffeeae clade</taxon>
        <taxon>Coffeeae</taxon>
        <taxon>Coffea</taxon>
    </lineage>
</organism>
<evidence type="ECO:0000256" key="2">
    <source>
        <dbReference type="SAM" id="Coils"/>
    </source>
</evidence>
<dbReference type="OrthoDB" id="1924020at2759"/>
<evidence type="ECO:0000256" key="3">
    <source>
        <dbReference type="SAM" id="MobiDB-lite"/>
    </source>
</evidence>
<dbReference type="AlphaFoldDB" id="A0A068VDP8"/>
<sequence length="236" mass="27375">MEKEGGDRAASDDSRWLEKNGSSYRNRSHHHQSQWLQSTLAELERKIQKILELVEDDGDTFAQRAEMYYKKRPELIGVVEDLRKSYISLANKYDILRSESLCASSNSFRLQSSLPPSAVLALQLHEAEAVCKINGGFDDSRRDRDGDMWNKMRQSVSELIDDNLSQQAELIRRNNEKTESIRRLGPRINQLQNENKRLKELLAQQQQQHKNTADRDCKHNRSHLSKLKGLVFRKNA</sequence>
<dbReference type="OMA" id="FSWWWDS"/>
<evidence type="ECO:0000256" key="1">
    <source>
        <dbReference type="ARBA" id="ARBA00023054"/>
    </source>
</evidence>
<dbReference type="GO" id="GO:0003779">
    <property type="term" value="F:actin binding"/>
    <property type="evidence" value="ECO:0007669"/>
    <property type="project" value="InterPro"/>
</dbReference>
<feature type="domain" description="NAB" evidence="4">
    <location>
        <begin position="13"/>
        <end position="100"/>
    </location>
</feature>
<reference evidence="6" key="1">
    <citation type="journal article" date="2014" name="Science">
        <title>The coffee genome provides insight into the convergent evolution of caffeine biosynthesis.</title>
        <authorList>
            <person name="Denoeud F."/>
            <person name="Carretero-Paulet L."/>
            <person name="Dereeper A."/>
            <person name="Droc G."/>
            <person name="Guyot R."/>
            <person name="Pietrella M."/>
            <person name="Zheng C."/>
            <person name="Alberti A."/>
            <person name="Anthony F."/>
            <person name="Aprea G."/>
            <person name="Aury J.M."/>
            <person name="Bento P."/>
            <person name="Bernard M."/>
            <person name="Bocs S."/>
            <person name="Campa C."/>
            <person name="Cenci A."/>
            <person name="Combes M.C."/>
            <person name="Crouzillat D."/>
            <person name="Da Silva C."/>
            <person name="Daddiego L."/>
            <person name="De Bellis F."/>
            <person name="Dussert S."/>
            <person name="Garsmeur O."/>
            <person name="Gayraud T."/>
            <person name="Guignon V."/>
            <person name="Jahn K."/>
            <person name="Jamilloux V."/>
            <person name="Joet T."/>
            <person name="Labadie K."/>
            <person name="Lan T."/>
            <person name="Leclercq J."/>
            <person name="Lepelley M."/>
            <person name="Leroy T."/>
            <person name="Li L.T."/>
            <person name="Librado P."/>
            <person name="Lopez L."/>
            <person name="Munoz A."/>
            <person name="Noel B."/>
            <person name="Pallavicini A."/>
            <person name="Perrotta G."/>
            <person name="Poncet V."/>
            <person name="Pot D."/>
            <person name="Priyono X."/>
            <person name="Rigoreau M."/>
            <person name="Rouard M."/>
            <person name="Rozas J."/>
            <person name="Tranchant-Dubreuil C."/>
            <person name="VanBuren R."/>
            <person name="Zhang Q."/>
            <person name="Andrade A.C."/>
            <person name="Argout X."/>
            <person name="Bertrand B."/>
            <person name="de Kochko A."/>
            <person name="Graziosi G."/>
            <person name="Henry R.J."/>
            <person name="Jayarama X."/>
            <person name="Ming R."/>
            <person name="Nagai C."/>
            <person name="Rounsley S."/>
            <person name="Sankoff D."/>
            <person name="Giuliano G."/>
            <person name="Albert V.A."/>
            <person name="Wincker P."/>
            <person name="Lashermes P."/>
        </authorList>
    </citation>
    <scope>NUCLEOTIDE SEQUENCE [LARGE SCALE GENOMIC DNA]</scope>
    <source>
        <strain evidence="6">cv. DH200-94</strain>
    </source>
</reference>
<keyword evidence="1 2" id="KW-0175">Coiled coil</keyword>
<evidence type="ECO:0000313" key="5">
    <source>
        <dbReference type="EMBL" id="CDP18970.1"/>
    </source>
</evidence>
<gene>
    <name evidence="5" type="ORF">GSCOC_T00001009001</name>
</gene>
<dbReference type="PhylomeDB" id="A0A068VDP8"/>
<dbReference type="PANTHER" id="PTHR31631:SF0">
    <property type="entry name" value="PROTEIN NETWORKED 2D"/>
    <property type="match status" value="1"/>
</dbReference>
<dbReference type="Proteomes" id="UP000295252">
    <property type="component" value="Chromosome III"/>
</dbReference>
<feature type="region of interest" description="Disordered" evidence="3">
    <location>
        <begin position="1"/>
        <end position="30"/>
    </location>
</feature>
<dbReference type="Gramene" id="CDP18970">
    <property type="protein sequence ID" value="CDP18970"/>
    <property type="gene ID" value="GSCOC_T00001009001"/>
</dbReference>
<dbReference type="InterPro" id="IPR011684">
    <property type="entry name" value="NAB"/>
</dbReference>
<evidence type="ECO:0000259" key="4">
    <source>
        <dbReference type="PROSITE" id="PS51774"/>
    </source>
</evidence>
<proteinExistence type="predicted"/>
<protein>
    <recommendedName>
        <fullName evidence="4">NAB domain-containing protein</fullName>
    </recommendedName>
</protein>
<dbReference type="Pfam" id="PF07765">
    <property type="entry name" value="KIP1"/>
    <property type="match status" value="1"/>
</dbReference>
<accession>A0A068VDP8</accession>
<evidence type="ECO:0000313" key="6">
    <source>
        <dbReference type="Proteomes" id="UP000295252"/>
    </source>
</evidence>
<dbReference type="PROSITE" id="PS51774">
    <property type="entry name" value="NAB"/>
    <property type="match status" value="1"/>
</dbReference>